<feature type="transmembrane region" description="Helical" evidence="7">
    <location>
        <begin position="120"/>
        <end position="140"/>
    </location>
</feature>
<feature type="transmembrane region" description="Helical" evidence="7">
    <location>
        <begin position="28"/>
        <end position="53"/>
    </location>
</feature>
<dbReference type="InterPro" id="IPR000515">
    <property type="entry name" value="MetI-like"/>
</dbReference>
<name>A0A2M9CFK3_9MICO</name>
<accession>A0A2M9CFK3</accession>
<dbReference type="AlphaFoldDB" id="A0A2M9CFK3"/>
<feature type="domain" description="ABC transmembrane type-1" evidence="8">
    <location>
        <begin position="82"/>
        <end position="293"/>
    </location>
</feature>
<dbReference type="InterPro" id="IPR051393">
    <property type="entry name" value="ABC_transporter_permease"/>
</dbReference>
<feature type="transmembrane region" description="Helical" evidence="7">
    <location>
        <begin position="225"/>
        <end position="247"/>
    </location>
</feature>
<keyword evidence="2 7" id="KW-0813">Transport</keyword>
<dbReference type="PROSITE" id="PS50928">
    <property type="entry name" value="ABC_TM1"/>
    <property type="match status" value="1"/>
</dbReference>
<evidence type="ECO:0000259" key="8">
    <source>
        <dbReference type="PROSITE" id="PS50928"/>
    </source>
</evidence>
<gene>
    <name evidence="9" type="ORF">CLV46_0179</name>
</gene>
<dbReference type="Pfam" id="PF00528">
    <property type="entry name" value="BPD_transp_1"/>
    <property type="match status" value="1"/>
</dbReference>
<feature type="transmembrane region" description="Helical" evidence="7">
    <location>
        <begin position="86"/>
        <end position="108"/>
    </location>
</feature>
<evidence type="ECO:0000256" key="2">
    <source>
        <dbReference type="ARBA" id="ARBA00022448"/>
    </source>
</evidence>
<evidence type="ECO:0000256" key="5">
    <source>
        <dbReference type="ARBA" id="ARBA00022989"/>
    </source>
</evidence>
<comment type="similarity">
    <text evidence="7">Belongs to the binding-protein-dependent transport system permease family.</text>
</comment>
<dbReference type="InterPro" id="IPR035906">
    <property type="entry name" value="MetI-like_sf"/>
</dbReference>
<keyword evidence="10" id="KW-1185">Reference proteome</keyword>
<dbReference type="GO" id="GO:0005886">
    <property type="term" value="C:plasma membrane"/>
    <property type="evidence" value="ECO:0007669"/>
    <property type="project" value="UniProtKB-SubCell"/>
</dbReference>
<comment type="caution">
    <text evidence="9">The sequence shown here is derived from an EMBL/GenBank/DDBJ whole genome shotgun (WGS) entry which is preliminary data.</text>
</comment>
<dbReference type="SUPFAM" id="SSF161098">
    <property type="entry name" value="MetI-like"/>
    <property type="match status" value="1"/>
</dbReference>
<keyword evidence="5 7" id="KW-1133">Transmembrane helix</keyword>
<evidence type="ECO:0000256" key="4">
    <source>
        <dbReference type="ARBA" id="ARBA00022692"/>
    </source>
</evidence>
<feature type="transmembrane region" description="Helical" evidence="7">
    <location>
        <begin position="267"/>
        <end position="291"/>
    </location>
</feature>
<evidence type="ECO:0000256" key="7">
    <source>
        <dbReference type="RuleBase" id="RU363032"/>
    </source>
</evidence>
<protein>
    <submittedName>
        <fullName evidence="9">Raffinose/stachyose/melibiose transport system permease protein</fullName>
    </submittedName>
</protein>
<dbReference type="Gene3D" id="1.10.3720.10">
    <property type="entry name" value="MetI-like"/>
    <property type="match status" value="1"/>
</dbReference>
<evidence type="ECO:0000313" key="9">
    <source>
        <dbReference type="EMBL" id="PJJ70657.1"/>
    </source>
</evidence>
<keyword evidence="4 7" id="KW-0812">Transmembrane</keyword>
<dbReference type="RefSeq" id="WP_100363055.1">
    <property type="nucleotide sequence ID" value="NZ_PGFF01000001.1"/>
</dbReference>
<dbReference type="Proteomes" id="UP000228758">
    <property type="component" value="Unassembled WGS sequence"/>
</dbReference>
<evidence type="ECO:0000256" key="1">
    <source>
        <dbReference type="ARBA" id="ARBA00004651"/>
    </source>
</evidence>
<evidence type="ECO:0000313" key="10">
    <source>
        <dbReference type="Proteomes" id="UP000228758"/>
    </source>
</evidence>
<sequence length="304" mass="33400">MSTLAAPPLRPSPDRKQRRAMKSPYPTWFFLPAGVFYVILFLVPTVVSFYFALTRWTLFDVEFIGFDNFVQFFREPALIQGFVNTFVYAFLTSGLKVVLGLLLGVLLTSQIVARGYLRSVVFFPVLVSTIGVGITFKVLLDPFDGMVNQALAAIGIEGPGWLTDPAWALLSVALVDVWKGVGLATLIYIAGIVAIPQEYFEAAKVDGANAWTNFWNITLPLARPATVTVVILSLIGGLRSFDLIWAMTRGGPGYTSDVIASVIYKQYQAGFFGLSTAGNVVLFLAIALLVVPLQAWLNRKRDDE</sequence>
<comment type="subcellular location">
    <subcellularLocation>
        <location evidence="1 7">Cell membrane</location>
        <topology evidence="1 7">Multi-pass membrane protein</topology>
    </subcellularLocation>
</comment>
<dbReference type="CDD" id="cd06261">
    <property type="entry name" value="TM_PBP2"/>
    <property type="match status" value="1"/>
</dbReference>
<dbReference type="OrthoDB" id="9805974at2"/>
<dbReference type="GO" id="GO:0055085">
    <property type="term" value="P:transmembrane transport"/>
    <property type="evidence" value="ECO:0007669"/>
    <property type="project" value="InterPro"/>
</dbReference>
<reference evidence="9 10" key="1">
    <citation type="submission" date="2017-11" db="EMBL/GenBank/DDBJ databases">
        <title>Genomic Encyclopedia of Archaeal and Bacterial Type Strains, Phase II (KMG-II): From Individual Species to Whole Genera.</title>
        <authorList>
            <person name="Goeker M."/>
        </authorList>
    </citation>
    <scope>NUCLEOTIDE SEQUENCE [LARGE SCALE GENOMIC DNA]</scope>
    <source>
        <strain evidence="9 10">DSM 27393</strain>
    </source>
</reference>
<keyword evidence="3" id="KW-1003">Cell membrane</keyword>
<keyword evidence="6 7" id="KW-0472">Membrane</keyword>
<evidence type="ECO:0000256" key="6">
    <source>
        <dbReference type="ARBA" id="ARBA00023136"/>
    </source>
</evidence>
<dbReference type="PANTHER" id="PTHR30193:SF37">
    <property type="entry name" value="INNER MEMBRANE ABC TRANSPORTER PERMEASE PROTEIN YCJO"/>
    <property type="match status" value="1"/>
</dbReference>
<evidence type="ECO:0000256" key="3">
    <source>
        <dbReference type="ARBA" id="ARBA00022475"/>
    </source>
</evidence>
<feature type="transmembrane region" description="Helical" evidence="7">
    <location>
        <begin position="167"/>
        <end position="195"/>
    </location>
</feature>
<organism evidence="9 10">
    <name type="scientific">Diaminobutyricimonas aerilata</name>
    <dbReference type="NCBI Taxonomy" id="1162967"/>
    <lineage>
        <taxon>Bacteria</taxon>
        <taxon>Bacillati</taxon>
        <taxon>Actinomycetota</taxon>
        <taxon>Actinomycetes</taxon>
        <taxon>Micrococcales</taxon>
        <taxon>Microbacteriaceae</taxon>
        <taxon>Diaminobutyricimonas</taxon>
    </lineage>
</organism>
<dbReference type="EMBL" id="PGFF01000001">
    <property type="protein sequence ID" value="PJJ70657.1"/>
    <property type="molecule type" value="Genomic_DNA"/>
</dbReference>
<dbReference type="PANTHER" id="PTHR30193">
    <property type="entry name" value="ABC TRANSPORTER PERMEASE PROTEIN"/>
    <property type="match status" value="1"/>
</dbReference>
<proteinExistence type="inferred from homology"/>